<evidence type="ECO:0000313" key="4">
    <source>
        <dbReference type="Proteomes" id="UP001374579"/>
    </source>
</evidence>
<dbReference type="InterPro" id="IPR036465">
    <property type="entry name" value="vWFA_dom_sf"/>
</dbReference>
<dbReference type="Proteomes" id="UP001374579">
    <property type="component" value="Unassembled WGS sequence"/>
</dbReference>
<feature type="region of interest" description="Disordered" evidence="1">
    <location>
        <begin position="29"/>
        <end position="163"/>
    </location>
</feature>
<sequence>MNFASPYVFNNAAESDTYEVVSDEEYMGGMELSDSGSDEELGMPVGSYGAEFCTSGAGDRSRTARPPPPPPLPASNSTGEVYVTPSGEEESDAAKDSSKPSMLGRVMGFFSSGHPPSLPAKCRMSSDLKSSRRSTSASKENCKEHHWKSSDSSREQVLADADKQGKRRVFRRADTNVVSLRFDTLKTPSAMHAGEVILCSDCEAIMSHVSEIKDDGPDKVWKCEFCGHRNLVEIEEEEKPTAPDVTYLMEPALSTTASGTSGRDESMVIFCIDTSGSMTITTEVPGHQKLRGSDTIRRLRREMSREGDQHMPRERRNVTYISRLQAVQAAVDHQLGEMAREFPHRRVGLVTFSYEVNVIGDSTEEEVVVSGEKLTDQDALTKVGSELPCPKAIKETRSSLGEKVFGLEEGGSTALGPALIIALSMASKHPGSKVIICTDGKSNEGVGKVENVTAADPDPDDFYEGVAKTANDKGVSISVVTIKGTDCKLIHLGKLADSTGGQVNIVDPLKLTEEFSNVLADRIIATSVVATFILHRGLYIGKEENEASKEKRVVGNVRADHEISFEYGMRKIKPKQTSKPNPLDRISEVSTSMEVDNSSQNPTAASSDAPTADKNSSTSTETQGEEATGAAACAAGASGGETGAGDGAGGDGDEDIPSELPFQLQISYTDIDGTKALRVLTQKKPVTRDRKLAEKDADLNVLGVHTERKASELALEGDYTGSRAVALMNQRLGWRSSRDDEDSSRKKMYRKAFSRVKTVENKVTAKQMKELSTYGRTHSDDESDDEDDKRILDSSDMLPVHAALLAPPAPCINRAASHGGVISSKSKKMHTKKMRSEDVDDDMAEMMYQSRSSSTAHFSSKKASSKK</sequence>
<feature type="compositionally biased region" description="Low complexity" evidence="1">
    <location>
        <begin position="616"/>
        <end position="636"/>
    </location>
</feature>
<reference evidence="3 4" key="1">
    <citation type="submission" date="2024-02" db="EMBL/GenBank/DDBJ databases">
        <title>Chromosome-scale genome assembly of the rough periwinkle Littorina saxatilis.</title>
        <authorList>
            <person name="De Jode A."/>
            <person name="Faria R."/>
            <person name="Formenti G."/>
            <person name="Sims Y."/>
            <person name="Smith T.P."/>
            <person name="Tracey A."/>
            <person name="Wood J.M.D."/>
            <person name="Zagrodzka Z.B."/>
            <person name="Johannesson K."/>
            <person name="Butlin R.K."/>
            <person name="Leder E.H."/>
        </authorList>
    </citation>
    <scope>NUCLEOTIDE SEQUENCE [LARGE SCALE GENOMIC DNA]</scope>
    <source>
        <strain evidence="3">Snail1</strain>
        <tissue evidence="3">Muscle</tissue>
    </source>
</reference>
<dbReference type="SMART" id="SM00327">
    <property type="entry name" value="VWA"/>
    <property type="match status" value="1"/>
</dbReference>
<feature type="region of interest" description="Disordered" evidence="1">
    <location>
        <begin position="816"/>
        <end position="867"/>
    </location>
</feature>
<evidence type="ECO:0000313" key="3">
    <source>
        <dbReference type="EMBL" id="KAK7107786.1"/>
    </source>
</evidence>
<dbReference type="SUPFAM" id="SSF82919">
    <property type="entry name" value="Zn-finger domain of Sec23/24"/>
    <property type="match status" value="1"/>
</dbReference>
<feature type="region of interest" description="Disordered" evidence="1">
    <location>
        <begin position="590"/>
        <end position="658"/>
    </location>
</feature>
<feature type="compositionally biased region" description="Polar residues" evidence="1">
    <location>
        <begin position="590"/>
        <end position="615"/>
    </location>
</feature>
<dbReference type="GO" id="GO:0008270">
    <property type="term" value="F:zinc ion binding"/>
    <property type="evidence" value="ECO:0007669"/>
    <property type="project" value="InterPro"/>
</dbReference>
<dbReference type="GO" id="GO:0000149">
    <property type="term" value="F:SNARE binding"/>
    <property type="evidence" value="ECO:0007669"/>
    <property type="project" value="TreeGrafter"/>
</dbReference>
<dbReference type="PANTHER" id="PTHR13803:SF36">
    <property type="entry name" value="TYPE A VON WILLEBRAND FACTOR DOMAIN-CONTAINING PROTEIN"/>
    <property type="match status" value="1"/>
</dbReference>
<dbReference type="InterPro" id="IPR050550">
    <property type="entry name" value="SEC23_SEC24_subfamily"/>
</dbReference>
<dbReference type="GO" id="GO:0090110">
    <property type="term" value="P:COPII-coated vesicle cargo loading"/>
    <property type="evidence" value="ECO:0007669"/>
    <property type="project" value="TreeGrafter"/>
</dbReference>
<organism evidence="3 4">
    <name type="scientific">Littorina saxatilis</name>
    <dbReference type="NCBI Taxonomy" id="31220"/>
    <lineage>
        <taxon>Eukaryota</taxon>
        <taxon>Metazoa</taxon>
        <taxon>Spiralia</taxon>
        <taxon>Lophotrochozoa</taxon>
        <taxon>Mollusca</taxon>
        <taxon>Gastropoda</taxon>
        <taxon>Caenogastropoda</taxon>
        <taxon>Littorinimorpha</taxon>
        <taxon>Littorinoidea</taxon>
        <taxon>Littorinidae</taxon>
        <taxon>Littorina</taxon>
    </lineage>
</organism>
<feature type="region of interest" description="Disordered" evidence="1">
    <location>
        <begin position="767"/>
        <end position="790"/>
    </location>
</feature>
<dbReference type="PANTHER" id="PTHR13803">
    <property type="entry name" value="SEC24-RELATED PROTEIN"/>
    <property type="match status" value="1"/>
</dbReference>
<dbReference type="InterPro" id="IPR036174">
    <property type="entry name" value="Znf_Sec23_Sec24_sf"/>
</dbReference>
<evidence type="ECO:0000256" key="1">
    <source>
        <dbReference type="SAM" id="MobiDB-lite"/>
    </source>
</evidence>
<evidence type="ECO:0000259" key="2">
    <source>
        <dbReference type="PROSITE" id="PS50234"/>
    </source>
</evidence>
<protein>
    <recommendedName>
        <fullName evidence="2">VWFA domain-containing protein</fullName>
    </recommendedName>
</protein>
<feature type="compositionally biased region" description="Basic and acidic residues" evidence="1">
    <location>
        <begin position="140"/>
        <end position="154"/>
    </location>
</feature>
<dbReference type="GO" id="GO:0030127">
    <property type="term" value="C:COPII vesicle coat"/>
    <property type="evidence" value="ECO:0007669"/>
    <property type="project" value="InterPro"/>
</dbReference>
<name>A0AAN9BK41_9CAEN</name>
<feature type="domain" description="VWFA" evidence="2">
    <location>
        <begin position="267"/>
        <end position="528"/>
    </location>
</feature>
<dbReference type="Gene3D" id="3.40.50.410">
    <property type="entry name" value="von Willebrand factor, type A domain"/>
    <property type="match status" value="1"/>
</dbReference>
<dbReference type="GO" id="GO:0006886">
    <property type="term" value="P:intracellular protein transport"/>
    <property type="evidence" value="ECO:0007669"/>
    <property type="project" value="InterPro"/>
</dbReference>
<proteinExistence type="predicted"/>
<dbReference type="SUPFAM" id="SSF53300">
    <property type="entry name" value="vWA-like"/>
    <property type="match status" value="1"/>
</dbReference>
<dbReference type="EMBL" id="JBAMIC010000004">
    <property type="protein sequence ID" value="KAK7107786.1"/>
    <property type="molecule type" value="Genomic_DNA"/>
</dbReference>
<dbReference type="GO" id="GO:0070971">
    <property type="term" value="C:endoplasmic reticulum exit site"/>
    <property type="evidence" value="ECO:0007669"/>
    <property type="project" value="TreeGrafter"/>
</dbReference>
<dbReference type="AlphaFoldDB" id="A0AAN9BK41"/>
<dbReference type="CDD" id="cd00198">
    <property type="entry name" value="vWFA"/>
    <property type="match status" value="1"/>
</dbReference>
<dbReference type="PROSITE" id="PS50234">
    <property type="entry name" value="VWFA"/>
    <property type="match status" value="1"/>
</dbReference>
<feature type="compositionally biased region" description="Gly residues" evidence="1">
    <location>
        <begin position="637"/>
        <end position="650"/>
    </location>
</feature>
<keyword evidence="4" id="KW-1185">Reference proteome</keyword>
<dbReference type="InterPro" id="IPR002035">
    <property type="entry name" value="VWF_A"/>
</dbReference>
<accession>A0AAN9BK41</accession>
<comment type="caution">
    <text evidence="3">The sequence shown here is derived from an EMBL/GenBank/DDBJ whole genome shotgun (WGS) entry which is preliminary data.</text>
</comment>
<dbReference type="Gene3D" id="2.30.30.380">
    <property type="entry name" value="Zn-finger domain of Sec23/24"/>
    <property type="match status" value="1"/>
</dbReference>
<gene>
    <name evidence="3" type="ORF">V1264_015639</name>
</gene>